<organism evidence="2 3">
    <name type="scientific">Paenibacillus contaminans</name>
    <dbReference type="NCBI Taxonomy" id="450362"/>
    <lineage>
        <taxon>Bacteria</taxon>
        <taxon>Bacillati</taxon>
        <taxon>Bacillota</taxon>
        <taxon>Bacilli</taxon>
        <taxon>Bacillales</taxon>
        <taxon>Paenibacillaceae</taxon>
        <taxon>Paenibacillus</taxon>
    </lineage>
</organism>
<dbReference type="InterPro" id="IPR053182">
    <property type="entry name" value="YobU-like_regulator"/>
</dbReference>
<protein>
    <submittedName>
        <fullName evidence="2">AraC family transcriptional regulator</fullName>
    </submittedName>
</protein>
<dbReference type="InterPro" id="IPR010499">
    <property type="entry name" value="AraC_E-bd"/>
</dbReference>
<comment type="caution">
    <text evidence="2">The sequence shown here is derived from an EMBL/GenBank/DDBJ whole genome shotgun (WGS) entry which is preliminary data.</text>
</comment>
<gene>
    <name evidence="2" type="ORF">DQG23_26580</name>
</gene>
<dbReference type="SMART" id="SM00871">
    <property type="entry name" value="AraC_E_bind"/>
    <property type="match status" value="1"/>
</dbReference>
<dbReference type="SUPFAM" id="SSF55136">
    <property type="entry name" value="Probable bacterial effector-binding domain"/>
    <property type="match status" value="1"/>
</dbReference>
<dbReference type="PANTHER" id="PTHR36444:SF2">
    <property type="entry name" value="TRANSCRIPTIONAL REGULATOR PROTEIN YOBU-RELATED"/>
    <property type="match status" value="1"/>
</dbReference>
<dbReference type="Pfam" id="PF14526">
    <property type="entry name" value="Cass2"/>
    <property type="match status" value="1"/>
</dbReference>
<dbReference type="InterPro" id="IPR029441">
    <property type="entry name" value="Cass2"/>
</dbReference>
<evidence type="ECO:0000259" key="1">
    <source>
        <dbReference type="SMART" id="SM00871"/>
    </source>
</evidence>
<keyword evidence="3" id="KW-1185">Reference proteome</keyword>
<dbReference type="InterPro" id="IPR011256">
    <property type="entry name" value="Reg_factor_effector_dom_sf"/>
</dbReference>
<feature type="domain" description="AraC effector-binding" evidence="1">
    <location>
        <begin position="3"/>
        <end position="156"/>
    </location>
</feature>
<sequence length="160" mass="18448">MPMEARVVFKESFTVVGMKVDTRMIEDRIPQLWERFIPRLNEIKHRTSRHDTYGISEYSDNYVEEFFSYWACTPVDHAEEVPEGMVVRTVPAAHYAVVTHKGKLESMGGVFDYIHTVWLPNSGYELDKKDGFEVYGERFLGADNDQSETDVYVAVKKIAG</sequence>
<dbReference type="EMBL" id="QMFB01000018">
    <property type="protein sequence ID" value="RAV17694.1"/>
    <property type="molecule type" value="Genomic_DNA"/>
</dbReference>
<dbReference type="AlphaFoldDB" id="A0A329MCL9"/>
<evidence type="ECO:0000313" key="3">
    <source>
        <dbReference type="Proteomes" id="UP000250369"/>
    </source>
</evidence>
<reference evidence="2 3" key="1">
    <citation type="journal article" date="2009" name="Int. J. Syst. Evol. Microbiol.">
        <title>Paenibacillus contaminans sp. nov., isolated from a contaminated laboratory plate.</title>
        <authorList>
            <person name="Chou J.H."/>
            <person name="Lee J.H."/>
            <person name="Lin M.C."/>
            <person name="Chang P.S."/>
            <person name="Arun A.B."/>
            <person name="Young C.C."/>
            <person name="Chen W.M."/>
        </authorList>
    </citation>
    <scope>NUCLEOTIDE SEQUENCE [LARGE SCALE GENOMIC DNA]</scope>
    <source>
        <strain evidence="2 3">CKOBP-6</strain>
    </source>
</reference>
<accession>A0A329MCL9</accession>
<name>A0A329MCL9_9BACL</name>
<evidence type="ECO:0000313" key="2">
    <source>
        <dbReference type="EMBL" id="RAV17694.1"/>
    </source>
</evidence>
<dbReference type="PANTHER" id="PTHR36444">
    <property type="entry name" value="TRANSCRIPTIONAL REGULATOR PROTEIN YOBU-RELATED"/>
    <property type="match status" value="1"/>
</dbReference>
<dbReference type="Proteomes" id="UP000250369">
    <property type="component" value="Unassembled WGS sequence"/>
</dbReference>
<proteinExistence type="predicted"/>
<dbReference type="Gene3D" id="3.20.80.10">
    <property type="entry name" value="Regulatory factor, effector binding domain"/>
    <property type="match status" value="1"/>
</dbReference>